<sequence length="170" mass="19792">MWFDNWSGLGPLINNITFRDLYNARLNKDSSVADMVQEGEWKWSTDWATDFPVLNHLNVPNIQPSKQDKLNWIDNNGNIKKFCVKNVHAVLKIDDEKVNWGPLLWFSQGVPKHCFILWMAIHNKLLTHDRLKKWGSYDMVVCSANAMRNLIITFSSTVPTLRRFGMLCKL</sequence>
<proteinExistence type="predicted"/>
<feature type="domain" description="Reverse transcriptase zinc-binding" evidence="1">
    <location>
        <begin position="82"/>
        <end position="139"/>
    </location>
</feature>
<accession>A0A2U1L217</accession>
<dbReference type="GO" id="GO:0003964">
    <property type="term" value="F:RNA-directed DNA polymerase activity"/>
    <property type="evidence" value="ECO:0007669"/>
    <property type="project" value="UniProtKB-KW"/>
</dbReference>
<dbReference type="AlphaFoldDB" id="A0A2U1L217"/>
<evidence type="ECO:0000313" key="2">
    <source>
        <dbReference type="EMBL" id="PWA43041.1"/>
    </source>
</evidence>
<dbReference type="Pfam" id="PF13966">
    <property type="entry name" value="zf-RVT"/>
    <property type="match status" value="1"/>
</dbReference>
<organism evidence="2 3">
    <name type="scientific">Artemisia annua</name>
    <name type="common">Sweet wormwood</name>
    <dbReference type="NCBI Taxonomy" id="35608"/>
    <lineage>
        <taxon>Eukaryota</taxon>
        <taxon>Viridiplantae</taxon>
        <taxon>Streptophyta</taxon>
        <taxon>Embryophyta</taxon>
        <taxon>Tracheophyta</taxon>
        <taxon>Spermatophyta</taxon>
        <taxon>Magnoliopsida</taxon>
        <taxon>eudicotyledons</taxon>
        <taxon>Gunneridae</taxon>
        <taxon>Pentapetalae</taxon>
        <taxon>asterids</taxon>
        <taxon>campanulids</taxon>
        <taxon>Asterales</taxon>
        <taxon>Asteraceae</taxon>
        <taxon>Asteroideae</taxon>
        <taxon>Anthemideae</taxon>
        <taxon>Artemisiinae</taxon>
        <taxon>Artemisia</taxon>
    </lineage>
</organism>
<keyword evidence="3" id="KW-1185">Reference proteome</keyword>
<dbReference type="InterPro" id="IPR026960">
    <property type="entry name" value="RVT-Znf"/>
</dbReference>
<protein>
    <submittedName>
        <fullName evidence="2">RNA-directed DNA polymerase, eukaryota, Reverse transcriptase zinc-binding domain protein</fullName>
    </submittedName>
</protein>
<keyword evidence="2" id="KW-0808">Transferase</keyword>
<evidence type="ECO:0000313" key="3">
    <source>
        <dbReference type="Proteomes" id="UP000245207"/>
    </source>
</evidence>
<gene>
    <name evidence="2" type="ORF">CTI12_AA502050</name>
</gene>
<comment type="caution">
    <text evidence="2">The sequence shown here is derived from an EMBL/GenBank/DDBJ whole genome shotgun (WGS) entry which is preliminary data.</text>
</comment>
<dbReference type="Proteomes" id="UP000245207">
    <property type="component" value="Unassembled WGS sequence"/>
</dbReference>
<dbReference type="OrthoDB" id="1726715at2759"/>
<evidence type="ECO:0000259" key="1">
    <source>
        <dbReference type="Pfam" id="PF13966"/>
    </source>
</evidence>
<dbReference type="EMBL" id="PKPP01012056">
    <property type="protein sequence ID" value="PWA43041.1"/>
    <property type="molecule type" value="Genomic_DNA"/>
</dbReference>
<keyword evidence="2" id="KW-0695">RNA-directed DNA polymerase</keyword>
<dbReference type="STRING" id="35608.A0A2U1L217"/>
<name>A0A2U1L217_ARTAN</name>
<keyword evidence="2" id="KW-0548">Nucleotidyltransferase</keyword>
<reference evidence="2 3" key="1">
    <citation type="journal article" date="2018" name="Mol. Plant">
        <title>The genome of Artemisia annua provides insight into the evolution of Asteraceae family and artemisinin biosynthesis.</title>
        <authorList>
            <person name="Shen Q."/>
            <person name="Zhang L."/>
            <person name="Liao Z."/>
            <person name="Wang S."/>
            <person name="Yan T."/>
            <person name="Shi P."/>
            <person name="Liu M."/>
            <person name="Fu X."/>
            <person name="Pan Q."/>
            <person name="Wang Y."/>
            <person name="Lv Z."/>
            <person name="Lu X."/>
            <person name="Zhang F."/>
            <person name="Jiang W."/>
            <person name="Ma Y."/>
            <person name="Chen M."/>
            <person name="Hao X."/>
            <person name="Li L."/>
            <person name="Tang Y."/>
            <person name="Lv G."/>
            <person name="Zhou Y."/>
            <person name="Sun X."/>
            <person name="Brodelius P.E."/>
            <person name="Rose J.K.C."/>
            <person name="Tang K."/>
        </authorList>
    </citation>
    <scope>NUCLEOTIDE SEQUENCE [LARGE SCALE GENOMIC DNA]</scope>
    <source>
        <strain evidence="3">cv. Huhao1</strain>
        <tissue evidence="2">Leaf</tissue>
    </source>
</reference>